<accession>U9U759</accession>
<feature type="region of interest" description="Disordered" evidence="1">
    <location>
        <begin position="18"/>
        <end position="42"/>
    </location>
</feature>
<feature type="compositionally biased region" description="Low complexity" evidence="1">
    <location>
        <begin position="121"/>
        <end position="131"/>
    </location>
</feature>
<dbReference type="AlphaFoldDB" id="U9U759"/>
<name>U9U759_RHIID</name>
<evidence type="ECO:0000256" key="1">
    <source>
        <dbReference type="SAM" id="MobiDB-lite"/>
    </source>
</evidence>
<feature type="compositionally biased region" description="Polar residues" evidence="1">
    <location>
        <begin position="18"/>
        <end position="30"/>
    </location>
</feature>
<evidence type="ECO:0000313" key="2">
    <source>
        <dbReference type="EMBL" id="ESA16259.1"/>
    </source>
</evidence>
<organism evidence="2">
    <name type="scientific">Rhizophagus irregularis (strain DAOM 181602 / DAOM 197198 / MUCL 43194)</name>
    <name type="common">Arbuscular mycorrhizal fungus</name>
    <name type="synonym">Glomus intraradices</name>
    <dbReference type="NCBI Taxonomy" id="747089"/>
    <lineage>
        <taxon>Eukaryota</taxon>
        <taxon>Fungi</taxon>
        <taxon>Fungi incertae sedis</taxon>
        <taxon>Mucoromycota</taxon>
        <taxon>Glomeromycotina</taxon>
        <taxon>Glomeromycetes</taxon>
        <taxon>Glomerales</taxon>
        <taxon>Glomeraceae</taxon>
        <taxon>Rhizophagus</taxon>
    </lineage>
</organism>
<reference evidence="2" key="1">
    <citation type="submission" date="2013-07" db="EMBL/GenBank/DDBJ databases">
        <title>The genome of an arbuscular mycorrhizal fungus provides insights into the evolution of the oldest plant symbiosis.</title>
        <authorList>
            <consortium name="DOE Joint Genome Institute"/>
            <person name="Tisserant E."/>
            <person name="Malbreil M."/>
            <person name="Kuo A."/>
            <person name="Kohler A."/>
            <person name="Symeonidi A."/>
            <person name="Balestrini R."/>
            <person name="Charron P."/>
            <person name="Duensing N."/>
            <person name="Frei-dit-Frey N."/>
            <person name="Gianinazzi-Pearson V."/>
            <person name="Gilbert B."/>
            <person name="Handa Y."/>
            <person name="Hijri M."/>
            <person name="Kaul R."/>
            <person name="Kawaguchi M."/>
            <person name="Krajinski F."/>
            <person name="Lammers P."/>
            <person name="Lapierre D."/>
            <person name="Masclaux F.G."/>
            <person name="Murat C."/>
            <person name="Morin E."/>
            <person name="Ndikumana S."/>
            <person name="Pagni M."/>
            <person name="Petitpierre D."/>
            <person name="Requena N."/>
            <person name="Rosikiewicz P."/>
            <person name="Riley R."/>
            <person name="Saito K."/>
            <person name="San Clemente H."/>
            <person name="Shapiro H."/>
            <person name="van Tuinen D."/>
            <person name="Becard G."/>
            <person name="Bonfante P."/>
            <person name="Paszkowski U."/>
            <person name="Shachar-Hill Y."/>
            <person name="Young J.P."/>
            <person name="Sanders I.R."/>
            <person name="Henrissat B."/>
            <person name="Rensing S.A."/>
            <person name="Grigoriev I.V."/>
            <person name="Corradi N."/>
            <person name="Roux C."/>
            <person name="Martin F."/>
        </authorList>
    </citation>
    <scope>NUCLEOTIDE SEQUENCE</scope>
    <source>
        <strain evidence="2">DAOM 197198</strain>
    </source>
</reference>
<sequence>MASRNLDVGSNHNTFLTSFSNRQKNNVTKHTTSEKKQQHASFKEIQSVMTEYTPLSRWFRRKISASSSRITNWTDLDKIMNTKLNLQNMKKQNQDSANKVRSNTTNNKHKESKPSKKKHNSTTLKNLKKSLNGSKTEKLTLLAKIRSLLKRLKN</sequence>
<gene>
    <name evidence="2" type="ORF">GLOINDRAFT_22996</name>
</gene>
<feature type="region of interest" description="Disordered" evidence="1">
    <location>
        <begin position="84"/>
        <end position="131"/>
    </location>
</feature>
<dbReference type="EMBL" id="KI281197">
    <property type="protein sequence ID" value="ESA16259.1"/>
    <property type="molecule type" value="Genomic_DNA"/>
</dbReference>
<dbReference type="HOGENOM" id="CLU_1705177_0_0_1"/>
<feature type="compositionally biased region" description="Polar residues" evidence="1">
    <location>
        <begin position="84"/>
        <end position="105"/>
    </location>
</feature>
<proteinExistence type="predicted"/>
<protein>
    <submittedName>
        <fullName evidence="2">Uncharacterized protein</fullName>
    </submittedName>
</protein>